<dbReference type="InterPro" id="IPR029058">
    <property type="entry name" value="AB_hydrolase_fold"/>
</dbReference>
<feature type="domain" description="Alpha/beta hydrolase fold-3" evidence="1">
    <location>
        <begin position="1"/>
        <end position="40"/>
    </location>
</feature>
<reference evidence="2" key="1">
    <citation type="submission" date="2021-06" db="EMBL/GenBank/DDBJ databases">
        <authorList>
            <person name="Arsene-Ploetze F."/>
        </authorList>
    </citation>
    <scope>NUCLEOTIDE SEQUENCE</scope>
    <source>
        <strain evidence="2">SBRY1</strain>
    </source>
</reference>
<organism evidence="2 3">
    <name type="scientific">Actinacidiphila bryophytorum</name>
    <dbReference type="NCBI Taxonomy" id="1436133"/>
    <lineage>
        <taxon>Bacteria</taxon>
        <taxon>Bacillati</taxon>
        <taxon>Actinomycetota</taxon>
        <taxon>Actinomycetes</taxon>
        <taxon>Kitasatosporales</taxon>
        <taxon>Streptomycetaceae</taxon>
        <taxon>Actinacidiphila</taxon>
    </lineage>
</organism>
<accession>A0A9W4H190</accession>
<dbReference type="Pfam" id="PF07859">
    <property type="entry name" value="Abhydrolase_3"/>
    <property type="match status" value="1"/>
</dbReference>
<evidence type="ECO:0000313" key="3">
    <source>
        <dbReference type="Proteomes" id="UP001153328"/>
    </source>
</evidence>
<comment type="caution">
    <text evidence="2">The sequence shown here is derived from an EMBL/GenBank/DDBJ whole genome shotgun (WGS) entry which is preliminary data.</text>
</comment>
<evidence type="ECO:0000259" key="1">
    <source>
        <dbReference type="Pfam" id="PF07859"/>
    </source>
</evidence>
<dbReference type="SUPFAM" id="SSF53474">
    <property type="entry name" value="alpha/beta-Hydrolases"/>
    <property type="match status" value="1"/>
</dbReference>
<dbReference type="Gene3D" id="3.40.50.1820">
    <property type="entry name" value="alpha/beta hydrolase"/>
    <property type="match status" value="1"/>
</dbReference>
<gene>
    <name evidence="2" type="ORF">SBRY_30551</name>
</gene>
<dbReference type="InterPro" id="IPR013094">
    <property type="entry name" value="AB_hydrolase_3"/>
</dbReference>
<dbReference type="AlphaFoldDB" id="A0A9W4H190"/>
<proteinExistence type="predicted"/>
<dbReference type="Proteomes" id="UP001153328">
    <property type="component" value="Unassembled WGS sequence"/>
</dbReference>
<dbReference type="EMBL" id="CAJVAX010000017">
    <property type="protein sequence ID" value="CAG7641563.1"/>
    <property type="molecule type" value="Genomic_DNA"/>
</dbReference>
<sequence>MVVPTHDPVADHGRRYAEALRTAGTPTRLTEYEGAGHAFLSMPGMAPHAAPARTEITAFLRTALTG</sequence>
<protein>
    <recommendedName>
        <fullName evidence="1">Alpha/beta hydrolase fold-3 domain-containing protein</fullName>
    </recommendedName>
</protein>
<keyword evidence="3" id="KW-1185">Reference proteome</keyword>
<name>A0A9W4H190_9ACTN</name>
<dbReference type="GO" id="GO:0016787">
    <property type="term" value="F:hydrolase activity"/>
    <property type="evidence" value="ECO:0007669"/>
    <property type="project" value="InterPro"/>
</dbReference>
<evidence type="ECO:0000313" key="2">
    <source>
        <dbReference type="EMBL" id="CAG7641563.1"/>
    </source>
</evidence>
<dbReference type="RefSeq" id="WP_372441216.1">
    <property type="nucleotide sequence ID" value="NZ_CAJVAX010000017.1"/>
</dbReference>